<reference evidence="3 4" key="1">
    <citation type="submission" date="2020-08" db="EMBL/GenBank/DDBJ databases">
        <title>Genomic Encyclopedia of Type Strains, Phase IV (KMG-IV): sequencing the most valuable type-strain genomes for metagenomic binning, comparative biology and taxonomic classification.</title>
        <authorList>
            <person name="Goeker M."/>
        </authorList>
    </citation>
    <scope>NUCLEOTIDE SEQUENCE [LARGE SCALE GENOMIC DNA]</scope>
    <source>
        <strain evidence="3 4">DSM 26723</strain>
    </source>
</reference>
<organism evidence="3 4">
    <name type="scientific">Povalibacter uvarum</name>
    <dbReference type="NCBI Taxonomy" id="732238"/>
    <lineage>
        <taxon>Bacteria</taxon>
        <taxon>Pseudomonadati</taxon>
        <taxon>Pseudomonadota</taxon>
        <taxon>Gammaproteobacteria</taxon>
        <taxon>Steroidobacterales</taxon>
        <taxon>Steroidobacteraceae</taxon>
        <taxon>Povalibacter</taxon>
    </lineage>
</organism>
<dbReference type="RefSeq" id="WP_184330671.1">
    <property type="nucleotide sequence ID" value="NZ_JACHHZ010000002.1"/>
</dbReference>
<dbReference type="EMBL" id="JACHHZ010000002">
    <property type="protein sequence ID" value="MBB6092849.1"/>
    <property type="molecule type" value="Genomic_DNA"/>
</dbReference>
<evidence type="ECO:0000313" key="3">
    <source>
        <dbReference type="EMBL" id="MBB6092849.1"/>
    </source>
</evidence>
<dbReference type="AlphaFoldDB" id="A0A841HKD9"/>
<accession>A0A841HKD9</accession>
<dbReference type="Pfam" id="PF14257">
    <property type="entry name" value="DUF4349"/>
    <property type="match status" value="1"/>
</dbReference>
<feature type="transmembrane region" description="Helical" evidence="1">
    <location>
        <begin position="265"/>
        <end position="287"/>
    </location>
</feature>
<dbReference type="Proteomes" id="UP000588068">
    <property type="component" value="Unassembled WGS sequence"/>
</dbReference>
<evidence type="ECO:0000313" key="4">
    <source>
        <dbReference type="Proteomes" id="UP000588068"/>
    </source>
</evidence>
<name>A0A841HKD9_9GAMM</name>
<feature type="domain" description="DUF4349" evidence="2">
    <location>
        <begin position="74"/>
        <end position="284"/>
    </location>
</feature>
<keyword evidence="1" id="KW-1133">Transmembrane helix</keyword>
<keyword evidence="1" id="KW-0812">Transmembrane</keyword>
<protein>
    <recommendedName>
        <fullName evidence="2">DUF4349 domain-containing protein</fullName>
    </recommendedName>
</protein>
<gene>
    <name evidence="3" type="ORF">HNQ60_001727</name>
</gene>
<dbReference type="InterPro" id="IPR025645">
    <property type="entry name" value="DUF4349"/>
</dbReference>
<keyword evidence="4" id="KW-1185">Reference proteome</keyword>
<sequence length="302" mass="32955">MSASIPTPIANRAGQALICLGLGLVVLALGGCTKKPGTSAESSFGLAANYASPAPAIAAQATRRISEIAEDSSLAYEHSVSIELPKEVLPNRMKEIQSACQSDAQSGCTLLDVSISASERVPSGNLRMRLAPGGVEPLLEAASKGGEITSRNTHAEDLAESVADTERRLALLTVHRDRLAEFMKDKSLKVEQLITVSRELADVQTQLEQAATTRANLRRRIDTELLTIYFSVPVQDSAAEQSPIFDALRDFGSTLRETFGMVIRFIATLLPWLLVIVPGLILIRWLWRRISLWLNRREQRPA</sequence>
<proteinExistence type="predicted"/>
<keyword evidence="1" id="KW-0472">Membrane</keyword>
<evidence type="ECO:0000256" key="1">
    <source>
        <dbReference type="SAM" id="Phobius"/>
    </source>
</evidence>
<comment type="caution">
    <text evidence="3">The sequence shown here is derived from an EMBL/GenBank/DDBJ whole genome shotgun (WGS) entry which is preliminary data.</text>
</comment>
<evidence type="ECO:0000259" key="2">
    <source>
        <dbReference type="Pfam" id="PF14257"/>
    </source>
</evidence>